<dbReference type="InterPro" id="IPR006680">
    <property type="entry name" value="Amidohydro-rel"/>
</dbReference>
<dbReference type="PANTHER" id="PTHR21240:SF19">
    <property type="entry name" value="CATALYTIC_ HYDROLASE"/>
    <property type="match status" value="1"/>
</dbReference>
<dbReference type="PANTHER" id="PTHR21240">
    <property type="entry name" value="2-AMINO-3-CARBOXYLMUCONATE-6-SEMIALDEHYDE DECARBOXYLASE"/>
    <property type="match status" value="1"/>
</dbReference>
<dbReference type="RefSeq" id="WP_110368658.1">
    <property type="nucleotide sequence ID" value="NZ_CP029287.2"/>
</dbReference>
<evidence type="ECO:0000256" key="1">
    <source>
        <dbReference type="ARBA" id="ARBA00023239"/>
    </source>
</evidence>
<reference evidence="3" key="1">
    <citation type="submission" date="2018-05" db="EMBL/GenBank/DDBJ databases">
        <title>Complete Genome Sequences of Extremely Thermoacidophilic, Metal-Mobilizing Type-Strain Members of the Archaeal Family Sulfolobaceae: Acidianus brierleyi DSM-1651T, Acidianus sulfidivorans DSM-18786T, Metallosphaera hakonensis DSM-7519T, and Metallosphaera prunae DSM-10039T.</title>
        <authorList>
            <person name="Counts J.A."/>
            <person name="Kelly R.M."/>
        </authorList>
    </citation>
    <scope>NUCLEOTIDE SEQUENCE [LARGE SCALE GENOMIC DNA]</scope>
    <source>
        <strain evidence="3">HO1-1</strain>
    </source>
</reference>
<protein>
    <submittedName>
        <fullName evidence="3">Amidohydrolase</fullName>
    </submittedName>
</protein>
<gene>
    <name evidence="3" type="ORF">DFR87_00305</name>
</gene>
<dbReference type="InterPro" id="IPR032466">
    <property type="entry name" value="Metal_Hydrolase"/>
</dbReference>
<evidence type="ECO:0000259" key="2">
    <source>
        <dbReference type="Pfam" id="PF04909"/>
    </source>
</evidence>
<dbReference type="OrthoDB" id="34429at2157"/>
<dbReference type="SUPFAM" id="SSF51556">
    <property type="entry name" value="Metallo-dependent hydrolases"/>
    <property type="match status" value="1"/>
</dbReference>
<dbReference type="InterPro" id="IPR032465">
    <property type="entry name" value="ACMSD"/>
</dbReference>
<dbReference type="STRING" id="1293036.GCA_001315825_02540"/>
<dbReference type="Gene3D" id="3.20.20.140">
    <property type="entry name" value="Metal-dependent hydrolases"/>
    <property type="match status" value="1"/>
</dbReference>
<dbReference type="GO" id="GO:0016831">
    <property type="term" value="F:carboxy-lyase activity"/>
    <property type="evidence" value="ECO:0007669"/>
    <property type="project" value="InterPro"/>
</dbReference>
<dbReference type="GeneID" id="36833737"/>
<dbReference type="Proteomes" id="UP000247586">
    <property type="component" value="Chromosome"/>
</dbReference>
<dbReference type="GO" id="GO:0016787">
    <property type="term" value="F:hydrolase activity"/>
    <property type="evidence" value="ECO:0007669"/>
    <property type="project" value="UniProtKB-KW"/>
</dbReference>
<accession>A0A2U9IQZ4</accession>
<name>A0A2U9IQZ4_9CREN</name>
<feature type="domain" description="Amidohydrolase-related" evidence="2">
    <location>
        <begin position="2"/>
        <end position="265"/>
    </location>
</feature>
<organism evidence="3 4">
    <name type="scientific">Metallosphaera hakonensis JCM 8857 = DSM 7519</name>
    <dbReference type="NCBI Taxonomy" id="1293036"/>
    <lineage>
        <taxon>Archaea</taxon>
        <taxon>Thermoproteota</taxon>
        <taxon>Thermoprotei</taxon>
        <taxon>Sulfolobales</taxon>
        <taxon>Sulfolobaceae</taxon>
        <taxon>Metallosphaera</taxon>
    </lineage>
</organism>
<dbReference type="KEGG" id="mhk:DFR87_00305"/>
<keyword evidence="4" id="KW-1185">Reference proteome</keyword>
<dbReference type="Pfam" id="PF04909">
    <property type="entry name" value="Amidohydro_2"/>
    <property type="match status" value="1"/>
</dbReference>
<evidence type="ECO:0000313" key="3">
    <source>
        <dbReference type="EMBL" id="AWR98406.1"/>
    </source>
</evidence>
<sequence length="268" mass="30850">MIDFHFHAPVKEFLDFLGEFSEPAIKYFNANVEIKELKGTLDHYESLGIRRFVVLPIDSTTFLGRRIPNEIVKADDRIVRFVSVDPLKPNAVEELKKVIKEIEPVGVKFHPELQGFHPLDERAIKLYKVIDDHALTVVFHSGTSGIGAGVRSNIRLDYGRPIYFDEIAVRFKNMKIILAHFGWPWTEEAIAISLHKPNVYLDLSGWAPRFIPDVIYKNAKRLSNKLIFGSDFPLISPERWIKEFGEINLSQDIKDRILKLNAERLISD</sequence>
<dbReference type="EMBL" id="CP029287">
    <property type="protein sequence ID" value="AWR98406.1"/>
    <property type="molecule type" value="Genomic_DNA"/>
</dbReference>
<keyword evidence="1" id="KW-0456">Lyase</keyword>
<dbReference type="AlphaFoldDB" id="A0A2U9IQZ4"/>
<keyword evidence="3" id="KW-0378">Hydrolase</keyword>
<proteinExistence type="predicted"/>
<evidence type="ECO:0000313" key="4">
    <source>
        <dbReference type="Proteomes" id="UP000247586"/>
    </source>
</evidence>